<evidence type="ECO:0000256" key="2">
    <source>
        <dbReference type="ARBA" id="ARBA00022448"/>
    </source>
</evidence>
<dbReference type="Gene3D" id="2.40.30.170">
    <property type="match status" value="1"/>
</dbReference>
<feature type="chain" id="PRO_5016346544" evidence="3">
    <location>
        <begin position="28"/>
        <end position="389"/>
    </location>
</feature>
<evidence type="ECO:0000256" key="1">
    <source>
        <dbReference type="ARBA" id="ARBA00009477"/>
    </source>
</evidence>
<feature type="signal peptide" evidence="3">
    <location>
        <begin position="1"/>
        <end position="27"/>
    </location>
</feature>
<dbReference type="EMBL" id="QLLQ01000005">
    <property type="protein sequence ID" value="RAJ24699.1"/>
    <property type="molecule type" value="Genomic_DNA"/>
</dbReference>
<dbReference type="NCBIfam" id="TIGR01730">
    <property type="entry name" value="RND_mfp"/>
    <property type="match status" value="1"/>
</dbReference>
<comment type="caution">
    <text evidence="5">The sequence shown here is derived from an EMBL/GenBank/DDBJ whole genome shotgun (WGS) entry which is preliminary data.</text>
</comment>
<evidence type="ECO:0000256" key="3">
    <source>
        <dbReference type="SAM" id="SignalP"/>
    </source>
</evidence>
<dbReference type="GO" id="GO:0016020">
    <property type="term" value="C:membrane"/>
    <property type="evidence" value="ECO:0007669"/>
    <property type="project" value="InterPro"/>
</dbReference>
<evidence type="ECO:0000259" key="4">
    <source>
        <dbReference type="Pfam" id="PF25954"/>
    </source>
</evidence>
<keyword evidence="3" id="KW-0732">Signal</keyword>
<dbReference type="SUPFAM" id="SSF111369">
    <property type="entry name" value="HlyD-like secretion proteins"/>
    <property type="match status" value="1"/>
</dbReference>
<dbReference type="PANTHER" id="PTHR30097">
    <property type="entry name" value="CATION EFFLUX SYSTEM PROTEIN CUSB"/>
    <property type="match status" value="1"/>
</dbReference>
<dbReference type="Pfam" id="PF25954">
    <property type="entry name" value="Beta-barrel_RND_2"/>
    <property type="match status" value="1"/>
</dbReference>
<accession>A0A327S6P6</accession>
<dbReference type="InterPro" id="IPR058792">
    <property type="entry name" value="Beta-barrel_RND_2"/>
</dbReference>
<dbReference type="Gene3D" id="2.40.50.100">
    <property type="match status" value="1"/>
</dbReference>
<dbReference type="GO" id="GO:0022857">
    <property type="term" value="F:transmembrane transporter activity"/>
    <property type="evidence" value="ECO:0007669"/>
    <property type="project" value="InterPro"/>
</dbReference>
<dbReference type="Proteomes" id="UP000248987">
    <property type="component" value="Unassembled WGS sequence"/>
</dbReference>
<evidence type="ECO:0000313" key="5">
    <source>
        <dbReference type="EMBL" id="RAJ24699.1"/>
    </source>
</evidence>
<evidence type="ECO:0000313" key="6">
    <source>
        <dbReference type="Proteomes" id="UP000248987"/>
    </source>
</evidence>
<comment type="similarity">
    <text evidence="1">Belongs to the membrane fusion protein (MFP) (TC 8.A.1) family.</text>
</comment>
<keyword evidence="6" id="KW-1185">Reference proteome</keyword>
<gene>
    <name evidence="5" type="ORF">LX77_01695</name>
</gene>
<dbReference type="InterPro" id="IPR051909">
    <property type="entry name" value="MFP_Cation_Efflux"/>
</dbReference>
<reference evidence="5 6" key="1">
    <citation type="submission" date="2018-06" db="EMBL/GenBank/DDBJ databases">
        <title>Genomic Encyclopedia of Archaeal and Bacterial Type Strains, Phase II (KMG-II): from individual species to whole genera.</title>
        <authorList>
            <person name="Goeker M."/>
        </authorList>
    </citation>
    <scope>NUCLEOTIDE SEQUENCE [LARGE SCALE GENOMIC DNA]</scope>
    <source>
        <strain evidence="5 6">DSM 12408</strain>
    </source>
</reference>
<organism evidence="5 6">
    <name type="scientific">Gelidibacter algens</name>
    <dbReference type="NCBI Taxonomy" id="49280"/>
    <lineage>
        <taxon>Bacteria</taxon>
        <taxon>Pseudomonadati</taxon>
        <taxon>Bacteroidota</taxon>
        <taxon>Flavobacteriia</taxon>
        <taxon>Flavobacteriales</taxon>
        <taxon>Flavobacteriaceae</taxon>
        <taxon>Gelidibacter</taxon>
    </lineage>
</organism>
<dbReference type="InterPro" id="IPR006143">
    <property type="entry name" value="RND_pump_MFP"/>
</dbReference>
<name>A0A327S6P6_9FLAO</name>
<dbReference type="PANTHER" id="PTHR30097:SF4">
    <property type="entry name" value="SLR6042 PROTEIN"/>
    <property type="match status" value="1"/>
</dbReference>
<dbReference type="Gene3D" id="2.40.420.20">
    <property type="match status" value="1"/>
</dbReference>
<dbReference type="Gene3D" id="1.10.287.470">
    <property type="entry name" value="Helix hairpin bin"/>
    <property type="match status" value="1"/>
</dbReference>
<dbReference type="RefSeq" id="WP_245905286.1">
    <property type="nucleotide sequence ID" value="NZ_LZRN01000018.1"/>
</dbReference>
<sequence length="389" mass="43141">MMKNRVHNSTKVRVLTSTLLLLMLTLASCNSKEKSEAGTAEAAIENEDRDVITITENQFTSGGMELGTIAMQEFNTVVKANGMFAVPPQNQADVSAFFAGYVKDITLLPGHAIKKGQVLFTIENPEYVQAQQDFLEAQGRLSYLKSDYERQKELMADNVTSKKNFLKAESEYTVTLAQYQSLKKMLSLMNINPNTLTGDNIRSVISVLSPLSGYATTINATKGMYLNPSDIAVTVTNTDDLHIELKIFEKDLPMVKTGQQINVRLQNDMDNIYMGEVHLVNKSINAQNRTVDVHGDLVNEEEVKLFAPGMYIEAEILTTSAEHPALPSEAVANIDNDYFVLVKENTTTFKRVLVKIGATNNGFTQILNAADFKPNMEFLTKGAFNLITE</sequence>
<dbReference type="GO" id="GO:0060003">
    <property type="term" value="P:copper ion export"/>
    <property type="evidence" value="ECO:0007669"/>
    <property type="project" value="TreeGrafter"/>
</dbReference>
<protein>
    <submittedName>
        <fullName evidence="5">Cobalt-zinc-cadmium efflux system membrane fusion protein</fullName>
    </submittedName>
</protein>
<dbReference type="PROSITE" id="PS51257">
    <property type="entry name" value="PROKAR_LIPOPROTEIN"/>
    <property type="match status" value="1"/>
</dbReference>
<dbReference type="AlphaFoldDB" id="A0A327S6P6"/>
<keyword evidence="2" id="KW-0813">Transport</keyword>
<dbReference type="GO" id="GO:0015679">
    <property type="term" value="P:plasma membrane copper ion transport"/>
    <property type="evidence" value="ECO:0007669"/>
    <property type="project" value="TreeGrafter"/>
</dbReference>
<proteinExistence type="inferred from homology"/>
<dbReference type="GO" id="GO:0030313">
    <property type="term" value="C:cell envelope"/>
    <property type="evidence" value="ECO:0007669"/>
    <property type="project" value="TreeGrafter"/>
</dbReference>
<feature type="domain" description="CusB-like beta-barrel" evidence="4">
    <location>
        <begin position="243"/>
        <end position="316"/>
    </location>
</feature>